<keyword evidence="4" id="KW-1185">Reference proteome</keyword>
<gene>
    <name evidence="2" type="ORF">CAPTEDRAFT_227910</name>
</gene>
<evidence type="ECO:0000256" key="1">
    <source>
        <dbReference type="SAM" id="Phobius"/>
    </source>
</evidence>
<dbReference type="Proteomes" id="UP000014760">
    <property type="component" value="Unassembled WGS sequence"/>
</dbReference>
<sequence length="396" mass="43598">MDCASPRPTRKTKTAAAHGTCHVIKDSNVGRILTAWTCKFAATAPGVTLLFVSTGPCHVHTKSIARLIKLTKFQKCESVHKLCLTVKVSDGNTTEISSTVEGQNEFTTTEQSCSSWEEWGACSPTTCLRKRRKSKTLPECLPFSDRELCGDCTTSKGSIQEIKNGLRIKFGKKFMRAVLKNLDLAIEMIVNKVNDFCTENTGYCCESLGKKNSLKIVGKFDITDTSLVKIADGFPQTVDEEAVLKLIFKVKVGSTAKCSSFEVGRAKRAVDEGYVQSTILKLSSESAAEQIKAVLGVPEIELEDPAIEVMTSGIASWLWVTIFVAPIVVVFVITVFVMCCCTRKQTSSKSFRPIEIEILSPGHSGIPPGNFKGSPEYPRETIKQRWYPGNFYSYKP</sequence>
<evidence type="ECO:0000313" key="4">
    <source>
        <dbReference type="Proteomes" id="UP000014760"/>
    </source>
</evidence>
<protein>
    <submittedName>
        <fullName evidence="2 3">Uncharacterized protein</fullName>
    </submittedName>
</protein>
<evidence type="ECO:0000313" key="3">
    <source>
        <dbReference type="EnsemblMetazoa" id="CapteP227910"/>
    </source>
</evidence>
<keyword evidence="1" id="KW-0472">Membrane</keyword>
<dbReference type="AlphaFoldDB" id="R7U244"/>
<proteinExistence type="predicted"/>
<feature type="transmembrane region" description="Helical" evidence="1">
    <location>
        <begin position="317"/>
        <end position="342"/>
    </location>
</feature>
<dbReference type="EnsemblMetazoa" id="CapteT227910">
    <property type="protein sequence ID" value="CapteP227910"/>
    <property type="gene ID" value="CapteG227910"/>
</dbReference>
<keyword evidence="1" id="KW-1133">Transmembrane helix</keyword>
<reference evidence="4" key="1">
    <citation type="submission" date="2012-12" db="EMBL/GenBank/DDBJ databases">
        <authorList>
            <person name="Hellsten U."/>
            <person name="Grimwood J."/>
            <person name="Chapman J.A."/>
            <person name="Shapiro H."/>
            <person name="Aerts A."/>
            <person name="Otillar R.P."/>
            <person name="Terry A.Y."/>
            <person name="Boore J.L."/>
            <person name="Simakov O."/>
            <person name="Marletaz F."/>
            <person name="Cho S.-J."/>
            <person name="Edsinger-Gonzales E."/>
            <person name="Havlak P."/>
            <person name="Kuo D.-H."/>
            <person name="Larsson T."/>
            <person name="Lv J."/>
            <person name="Arendt D."/>
            <person name="Savage R."/>
            <person name="Osoegawa K."/>
            <person name="de Jong P."/>
            <person name="Lindberg D.R."/>
            <person name="Seaver E.C."/>
            <person name="Weisblat D.A."/>
            <person name="Putnam N.H."/>
            <person name="Grigoriev I.V."/>
            <person name="Rokhsar D.S."/>
        </authorList>
    </citation>
    <scope>NUCLEOTIDE SEQUENCE</scope>
    <source>
        <strain evidence="4">I ESC-2004</strain>
    </source>
</reference>
<accession>R7U244</accession>
<keyword evidence="1" id="KW-0812">Transmembrane</keyword>
<reference evidence="3" key="3">
    <citation type="submission" date="2015-06" db="UniProtKB">
        <authorList>
            <consortium name="EnsemblMetazoa"/>
        </authorList>
    </citation>
    <scope>IDENTIFICATION</scope>
</reference>
<dbReference type="EMBL" id="AMQN01026307">
    <property type="status" value="NOT_ANNOTATED_CDS"/>
    <property type="molecule type" value="Genomic_DNA"/>
</dbReference>
<reference evidence="2 4" key="2">
    <citation type="journal article" date="2013" name="Nature">
        <title>Insights into bilaterian evolution from three spiralian genomes.</title>
        <authorList>
            <person name="Simakov O."/>
            <person name="Marletaz F."/>
            <person name="Cho S.J."/>
            <person name="Edsinger-Gonzales E."/>
            <person name="Havlak P."/>
            <person name="Hellsten U."/>
            <person name="Kuo D.H."/>
            <person name="Larsson T."/>
            <person name="Lv J."/>
            <person name="Arendt D."/>
            <person name="Savage R."/>
            <person name="Osoegawa K."/>
            <person name="de Jong P."/>
            <person name="Grimwood J."/>
            <person name="Chapman J.A."/>
            <person name="Shapiro H."/>
            <person name="Aerts A."/>
            <person name="Otillar R.P."/>
            <person name="Terry A.Y."/>
            <person name="Boore J.L."/>
            <person name="Grigoriev I.V."/>
            <person name="Lindberg D.R."/>
            <person name="Seaver E.C."/>
            <person name="Weisblat D.A."/>
            <person name="Putnam N.H."/>
            <person name="Rokhsar D.S."/>
        </authorList>
    </citation>
    <scope>NUCLEOTIDE SEQUENCE</scope>
    <source>
        <strain evidence="2 4">I ESC-2004</strain>
    </source>
</reference>
<name>R7U244_CAPTE</name>
<evidence type="ECO:0000313" key="2">
    <source>
        <dbReference type="EMBL" id="ELT99942.1"/>
    </source>
</evidence>
<dbReference type="EMBL" id="KB306351">
    <property type="protein sequence ID" value="ELT99942.1"/>
    <property type="molecule type" value="Genomic_DNA"/>
</dbReference>
<dbReference type="HOGENOM" id="CLU_696870_0_0_1"/>
<organism evidence="2">
    <name type="scientific">Capitella teleta</name>
    <name type="common">Polychaete worm</name>
    <dbReference type="NCBI Taxonomy" id="283909"/>
    <lineage>
        <taxon>Eukaryota</taxon>
        <taxon>Metazoa</taxon>
        <taxon>Spiralia</taxon>
        <taxon>Lophotrochozoa</taxon>
        <taxon>Annelida</taxon>
        <taxon>Polychaeta</taxon>
        <taxon>Sedentaria</taxon>
        <taxon>Scolecida</taxon>
        <taxon>Capitellidae</taxon>
        <taxon>Capitella</taxon>
    </lineage>
</organism>